<protein>
    <recommendedName>
        <fullName evidence="13">Nickel/cobalt efflux system</fullName>
    </recommendedName>
</protein>
<dbReference type="InterPro" id="IPR011541">
    <property type="entry name" value="Ni/Co_transpt_high_affinity"/>
</dbReference>
<name>A0ABV0BNN0_9HYPH</name>
<feature type="transmembrane region" description="Helical" evidence="13">
    <location>
        <begin position="176"/>
        <end position="194"/>
    </location>
</feature>
<dbReference type="EMBL" id="JBBYXI010000003">
    <property type="protein sequence ID" value="MEN3931145.1"/>
    <property type="molecule type" value="Genomic_DNA"/>
</dbReference>
<feature type="transmembrane region" description="Helical" evidence="13">
    <location>
        <begin position="312"/>
        <end position="339"/>
    </location>
</feature>
<keyword evidence="4 13" id="KW-0813">Transport</keyword>
<gene>
    <name evidence="14" type="ORF">WJT86_08750</name>
</gene>
<evidence type="ECO:0000256" key="8">
    <source>
        <dbReference type="ARBA" id="ARBA00022989"/>
    </source>
</evidence>
<evidence type="ECO:0000256" key="13">
    <source>
        <dbReference type="RuleBase" id="RU362101"/>
    </source>
</evidence>
<keyword evidence="7 13" id="KW-0812">Transmembrane</keyword>
<feature type="transmembrane region" description="Helical" evidence="13">
    <location>
        <begin position="98"/>
        <end position="117"/>
    </location>
</feature>
<dbReference type="Pfam" id="PF03824">
    <property type="entry name" value="NicO"/>
    <property type="match status" value="2"/>
</dbReference>
<feature type="transmembrane region" description="Helical" evidence="13">
    <location>
        <begin position="267"/>
        <end position="300"/>
    </location>
</feature>
<dbReference type="RefSeq" id="WP_346337184.1">
    <property type="nucleotide sequence ID" value="NZ_JBBYXI010000003.1"/>
</dbReference>
<sequence length="343" mass="35635">MNQSASSTDMTITTGRYSLYRTGLMLCAIIVIGVVGALLTWLIWPEAPKVPAKVPFGLAREAAPVTSGIGAYILALQGKFYKTLTDAVLSLKEHGQTIWPLLSVGFLYGVFHAAGPGHGKGVISAYIMASERSLKKGLAVCLAAALLQAIIAIAIIVTAAIILNATARQITQWSDLIEIGSFALIAILGLLMCWRKAGKLLALLAMRHGLEINLSALKCDHVHLPPPEAIDKIHSWREMAGVILAAGLRPCSGALIILVFALSQGVFVAGIAATFMMAVGTAITTGVIAAIAVFAKAFALQLAGGKSSIGPIAIAILELAAAAFVAVLGFSLMAGLWVATGLS</sequence>
<dbReference type="PANTHER" id="PTHR40659:SF1">
    <property type="entry name" value="NICKEL_COBALT EFFLUX SYSTEM RCNA"/>
    <property type="match status" value="1"/>
</dbReference>
<keyword evidence="3" id="KW-0171">Cobalt transport</keyword>
<feature type="transmembrane region" description="Helical" evidence="13">
    <location>
        <begin position="23"/>
        <end position="44"/>
    </location>
</feature>
<keyword evidence="6" id="KW-0533">Nickel</keyword>
<evidence type="ECO:0000256" key="11">
    <source>
        <dbReference type="ARBA" id="ARBA00023136"/>
    </source>
</evidence>
<comment type="function">
    <text evidence="1">Efflux system for nickel and cobalt.</text>
</comment>
<evidence type="ECO:0000256" key="1">
    <source>
        <dbReference type="ARBA" id="ARBA00002510"/>
    </source>
</evidence>
<keyword evidence="5" id="KW-1003">Cell membrane</keyword>
<keyword evidence="11 13" id="KW-0472">Membrane</keyword>
<keyword evidence="9" id="KW-0406">Ion transport</keyword>
<comment type="similarity">
    <text evidence="13">Belongs to the NiCoT transporter (TC 2.A.52) family.</text>
</comment>
<evidence type="ECO:0000256" key="5">
    <source>
        <dbReference type="ARBA" id="ARBA00022475"/>
    </source>
</evidence>
<evidence type="ECO:0000256" key="9">
    <source>
        <dbReference type="ARBA" id="ARBA00023065"/>
    </source>
</evidence>
<comment type="caution">
    <text evidence="14">The sequence shown here is derived from an EMBL/GenBank/DDBJ whole genome shotgun (WGS) entry which is preliminary data.</text>
</comment>
<evidence type="ECO:0000256" key="12">
    <source>
        <dbReference type="ARBA" id="ARBA00023285"/>
    </source>
</evidence>
<evidence type="ECO:0000256" key="6">
    <source>
        <dbReference type="ARBA" id="ARBA00022596"/>
    </source>
</evidence>
<proteinExistence type="inferred from homology"/>
<keyword evidence="12" id="KW-0170">Cobalt</keyword>
<feature type="transmembrane region" description="Helical" evidence="13">
    <location>
        <begin position="138"/>
        <end position="164"/>
    </location>
</feature>
<dbReference type="InterPro" id="IPR051224">
    <property type="entry name" value="NiCoT_RcnA"/>
</dbReference>
<evidence type="ECO:0000256" key="10">
    <source>
        <dbReference type="ARBA" id="ARBA00023112"/>
    </source>
</evidence>
<feature type="transmembrane region" description="Helical" evidence="13">
    <location>
        <begin position="242"/>
        <end position="261"/>
    </location>
</feature>
<evidence type="ECO:0000256" key="4">
    <source>
        <dbReference type="ARBA" id="ARBA00022448"/>
    </source>
</evidence>
<keyword evidence="8 13" id="KW-1133">Transmembrane helix</keyword>
<evidence type="ECO:0000256" key="3">
    <source>
        <dbReference type="ARBA" id="ARBA00022426"/>
    </source>
</evidence>
<keyword evidence="10" id="KW-0921">Nickel transport</keyword>
<evidence type="ECO:0000256" key="7">
    <source>
        <dbReference type="ARBA" id="ARBA00022692"/>
    </source>
</evidence>
<accession>A0ABV0BNN0</accession>
<dbReference type="PANTHER" id="PTHR40659">
    <property type="entry name" value="NICKEL/COBALT EFFLUX SYSTEM RCNA"/>
    <property type="match status" value="1"/>
</dbReference>
<reference evidence="14 15" key="1">
    <citation type="submission" date="2024-04" db="EMBL/GenBank/DDBJ databases">
        <title>A novel species isolated from cricket.</title>
        <authorList>
            <person name="Wang H.-C."/>
        </authorList>
    </citation>
    <scope>NUCLEOTIDE SEQUENCE [LARGE SCALE GENOMIC DNA]</scope>
    <source>
        <strain evidence="14 15">WL0021</strain>
    </source>
</reference>
<keyword evidence="15" id="KW-1185">Reference proteome</keyword>
<evidence type="ECO:0000313" key="14">
    <source>
        <dbReference type="EMBL" id="MEN3931145.1"/>
    </source>
</evidence>
<dbReference type="Proteomes" id="UP001418637">
    <property type="component" value="Unassembled WGS sequence"/>
</dbReference>
<comment type="subcellular location">
    <subcellularLocation>
        <location evidence="2 13">Cell membrane</location>
        <topology evidence="2 13">Multi-pass membrane protein</topology>
    </subcellularLocation>
</comment>
<evidence type="ECO:0000313" key="15">
    <source>
        <dbReference type="Proteomes" id="UP001418637"/>
    </source>
</evidence>
<organism evidence="14 15">
    <name type="scientific">Hohaiivirga grylli</name>
    <dbReference type="NCBI Taxonomy" id="3133970"/>
    <lineage>
        <taxon>Bacteria</taxon>
        <taxon>Pseudomonadati</taxon>
        <taxon>Pseudomonadota</taxon>
        <taxon>Alphaproteobacteria</taxon>
        <taxon>Hyphomicrobiales</taxon>
        <taxon>Methylobacteriaceae</taxon>
        <taxon>Hohaiivirga</taxon>
    </lineage>
</organism>
<evidence type="ECO:0000256" key="2">
    <source>
        <dbReference type="ARBA" id="ARBA00004651"/>
    </source>
</evidence>